<evidence type="ECO:0000313" key="2">
    <source>
        <dbReference type="Proteomes" id="UP001152795"/>
    </source>
</evidence>
<organism evidence="1 2">
    <name type="scientific">Paramuricea clavata</name>
    <name type="common">Red gorgonian</name>
    <name type="synonym">Violescent sea-whip</name>
    <dbReference type="NCBI Taxonomy" id="317549"/>
    <lineage>
        <taxon>Eukaryota</taxon>
        <taxon>Metazoa</taxon>
        <taxon>Cnidaria</taxon>
        <taxon>Anthozoa</taxon>
        <taxon>Octocorallia</taxon>
        <taxon>Malacalcyonacea</taxon>
        <taxon>Plexauridae</taxon>
        <taxon>Paramuricea</taxon>
    </lineage>
</organism>
<dbReference type="Proteomes" id="UP001152795">
    <property type="component" value="Unassembled WGS sequence"/>
</dbReference>
<dbReference type="PANTHER" id="PTHR47331">
    <property type="entry name" value="PHD-TYPE DOMAIN-CONTAINING PROTEIN"/>
    <property type="match status" value="1"/>
</dbReference>
<keyword evidence="2" id="KW-1185">Reference proteome</keyword>
<dbReference type="EMBL" id="CACRXK020013666">
    <property type="protein sequence ID" value="CAB4025546.1"/>
    <property type="molecule type" value="Genomic_DNA"/>
</dbReference>
<dbReference type="PANTHER" id="PTHR47331:SF6">
    <property type="entry name" value="DOUBLECORTIN DOMAIN-CONTAINING PROTEIN"/>
    <property type="match status" value="1"/>
</dbReference>
<sequence>MDDQSNASMISPELADLLDIDSPKQKYLLTTCIGAKETKYGRRVSGLFVKSMCVRIAKLSNLVECEQVPQDKTEIPTPTTTKRYPHLEEVSKEILPLDQEAKIGIIIGRNAPELLKVRAFKNGPKAAP</sequence>
<gene>
    <name evidence="1" type="ORF">PACLA_8A018154</name>
</gene>
<evidence type="ECO:0000313" key="1">
    <source>
        <dbReference type="EMBL" id="CAB4025546.1"/>
    </source>
</evidence>
<dbReference type="AlphaFoldDB" id="A0A6S7J175"/>
<accession>A0A6S7J175</accession>
<comment type="caution">
    <text evidence="1">The sequence shown here is derived from an EMBL/GenBank/DDBJ whole genome shotgun (WGS) entry which is preliminary data.</text>
</comment>
<protein>
    <submittedName>
        <fullName evidence="1">Uncharacterized protein</fullName>
    </submittedName>
</protein>
<name>A0A6S7J175_PARCT</name>
<reference evidence="1" key="1">
    <citation type="submission" date="2020-04" db="EMBL/GenBank/DDBJ databases">
        <authorList>
            <person name="Alioto T."/>
            <person name="Alioto T."/>
            <person name="Gomez Garrido J."/>
        </authorList>
    </citation>
    <scope>NUCLEOTIDE SEQUENCE</scope>
    <source>
        <strain evidence="1">A484AB</strain>
    </source>
</reference>
<dbReference type="OrthoDB" id="5986954at2759"/>
<proteinExistence type="predicted"/>